<gene>
    <name evidence="6" type="ORF">FVE85_8417</name>
</gene>
<keyword evidence="4" id="KW-0413">Isomerase</keyword>
<proteinExistence type="inferred from homology"/>
<dbReference type="GO" id="GO:0006400">
    <property type="term" value="P:tRNA modification"/>
    <property type="evidence" value="ECO:0007669"/>
    <property type="project" value="TreeGrafter"/>
</dbReference>
<comment type="caution">
    <text evidence="6">The sequence shown here is derived from an EMBL/GenBank/DDBJ whole genome shotgun (WGS) entry which is preliminary data.</text>
</comment>
<dbReference type="PANTHER" id="PTHR13767:SF2">
    <property type="entry name" value="PSEUDOURIDYLATE SYNTHASE TRUB1"/>
    <property type="match status" value="1"/>
</dbReference>
<dbReference type="GO" id="GO:0005634">
    <property type="term" value="C:nucleus"/>
    <property type="evidence" value="ECO:0007669"/>
    <property type="project" value="TreeGrafter"/>
</dbReference>
<dbReference type="InterPro" id="IPR014780">
    <property type="entry name" value="tRNA_psdUridine_synth_TruB"/>
</dbReference>
<organism evidence="6 7">
    <name type="scientific">Porphyridium purpureum</name>
    <name type="common">Red alga</name>
    <name type="synonym">Porphyridium cruentum</name>
    <dbReference type="NCBI Taxonomy" id="35688"/>
    <lineage>
        <taxon>Eukaryota</taxon>
        <taxon>Rhodophyta</taxon>
        <taxon>Bangiophyceae</taxon>
        <taxon>Porphyridiales</taxon>
        <taxon>Porphyridiaceae</taxon>
        <taxon>Porphyridium</taxon>
    </lineage>
</organism>
<dbReference type="EMBL" id="VRMN01000011">
    <property type="protein sequence ID" value="KAA8491935.1"/>
    <property type="molecule type" value="Genomic_DNA"/>
</dbReference>
<comment type="similarity">
    <text evidence="1">Belongs to the pseudouridine synthase TruB family.</text>
</comment>
<dbReference type="Pfam" id="PF01509">
    <property type="entry name" value="TruB_N"/>
    <property type="match status" value="1"/>
</dbReference>
<evidence type="ECO:0000313" key="6">
    <source>
        <dbReference type="EMBL" id="KAA8491935.1"/>
    </source>
</evidence>
<accession>A0A5J4YLB7</accession>
<protein>
    <recommendedName>
        <fullName evidence="2">tRNA pseudouridine(55) synthase</fullName>
        <ecNumber evidence="2">5.4.99.25</ecNumber>
    </recommendedName>
</protein>
<feature type="domain" description="Pseudouridine synthase II N-terminal" evidence="5">
    <location>
        <begin position="150"/>
        <end position="298"/>
    </location>
</feature>
<evidence type="ECO:0000256" key="1">
    <source>
        <dbReference type="ARBA" id="ARBA00008999"/>
    </source>
</evidence>
<evidence type="ECO:0000313" key="7">
    <source>
        <dbReference type="Proteomes" id="UP000324585"/>
    </source>
</evidence>
<evidence type="ECO:0000259" key="5">
    <source>
        <dbReference type="Pfam" id="PF01509"/>
    </source>
</evidence>
<dbReference type="GO" id="GO:0160148">
    <property type="term" value="F:tRNA pseudouridine(55) synthase activity"/>
    <property type="evidence" value="ECO:0007669"/>
    <property type="project" value="UniProtKB-EC"/>
</dbReference>
<sequence length="373" mass="42840">MARTCGSFFQPLANAGKLPSVMWPCAVPRILSRGLKSWKVDPEFQKRRPHLEKQHEKLDKLRKKALAEAKEKGVEEVPECHFLLLNKPMGITNQDCIANGVRALRTWLAPALEVRYYKHLLKTLPKFRKPSTRKKILQDARTLKHLKSARIESAGNVMTLDKFQTGITVLAVEGATQVISTVHEFIRGTKEYELTALFGSATSNQYSTGEVIMEKTFSHVTVEAIEKMINGRFNGRVMWFPPTDSAWRHNGKPMYKWKREGKDISPGAQRDVVHEFKVIEFEPPRVRFRVVVDKGHFVRTFVPDLADMLKSAAHLTEMKRTRRGWFKIEDAIPGDRDSLEAMGPYVLNKLKHAKRIFLENSENPEVTFHINKR</sequence>
<name>A0A5J4YLB7_PORPP</name>
<dbReference type="GO" id="GO:1990481">
    <property type="term" value="P:mRNA pseudouridine synthesis"/>
    <property type="evidence" value="ECO:0007669"/>
    <property type="project" value="TreeGrafter"/>
</dbReference>
<dbReference type="AlphaFoldDB" id="A0A5J4YLB7"/>
<dbReference type="SUPFAM" id="SSF55120">
    <property type="entry name" value="Pseudouridine synthase"/>
    <property type="match status" value="1"/>
</dbReference>
<keyword evidence="3" id="KW-0819">tRNA processing</keyword>
<evidence type="ECO:0000256" key="3">
    <source>
        <dbReference type="ARBA" id="ARBA00022694"/>
    </source>
</evidence>
<dbReference type="PANTHER" id="PTHR13767">
    <property type="entry name" value="TRNA-PSEUDOURIDINE SYNTHASE"/>
    <property type="match status" value="1"/>
</dbReference>
<dbReference type="InterPro" id="IPR020103">
    <property type="entry name" value="PsdUridine_synth_cat_dom_sf"/>
</dbReference>
<keyword evidence="7" id="KW-1185">Reference proteome</keyword>
<evidence type="ECO:0000256" key="2">
    <source>
        <dbReference type="ARBA" id="ARBA00012787"/>
    </source>
</evidence>
<dbReference type="InterPro" id="IPR002501">
    <property type="entry name" value="PsdUridine_synth_N"/>
</dbReference>
<dbReference type="Gene3D" id="3.30.2350.10">
    <property type="entry name" value="Pseudouridine synthase"/>
    <property type="match status" value="1"/>
</dbReference>
<dbReference type="GO" id="GO:0003723">
    <property type="term" value="F:RNA binding"/>
    <property type="evidence" value="ECO:0007669"/>
    <property type="project" value="InterPro"/>
</dbReference>
<dbReference type="OrthoDB" id="9995526at2759"/>
<dbReference type="Proteomes" id="UP000324585">
    <property type="component" value="Unassembled WGS sequence"/>
</dbReference>
<evidence type="ECO:0000256" key="4">
    <source>
        <dbReference type="ARBA" id="ARBA00023235"/>
    </source>
</evidence>
<dbReference type="EC" id="5.4.99.25" evidence="2"/>
<reference evidence="7" key="1">
    <citation type="journal article" date="2019" name="Nat. Commun.">
        <title>Expansion of phycobilisome linker gene families in mesophilic red algae.</title>
        <authorList>
            <person name="Lee J."/>
            <person name="Kim D."/>
            <person name="Bhattacharya D."/>
            <person name="Yoon H.S."/>
        </authorList>
    </citation>
    <scope>NUCLEOTIDE SEQUENCE [LARGE SCALE GENOMIC DNA]</scope>
    <source>
        <strain evidence="7">CCMP 1328</strain>
    </source>
</reference>